<dbReference type="InterPro" id="IPR010364">
    <property type="entry name" value="Uncharacterised_IM_CreD"/>
</dbReference>
<dbReference type="EMBL" id="OMOD01000140">
    <property type="protein sequence ID" value="SPF42451.1"/>
    <property type="molecule type" value="Genomic_DNA"/>
</dbReference>
<evidence type="ECO:0000256" key="1">
    <source>
        <dbReference type="SAM" id="Phobius"/>
    </source>
</evidence>
<keyword evidence="1" id="KW-1133">Transmembrane helix</keyword>
<evidence type="ECO:0000313" key="2">
    <source>
        <dbReference type="EMBL" id="SPF42451.1"/>
    </source>
</evidence>
<feature type="transmembrane region" description="Helical" evidence="1">
    <location>
        <begin position="300"/>
        <end position="318"/>
    </location>
</feature>
<organism evidence="2 3">
    <name type="scientific">Candidatus Sulfotelmatobacter kueseliae</name>
    <dbReference type="NCBI Taxonomy" id="2042962"/>
    <lineage>
        <taxon>Bacteria</taxon>
        <taxon>Pseudomonadati</taxon>
        <taxon>Acidobacteriota</taxon>
        <taxon>Terriglobia</taxon>
        <taxon>Terriglobales</taxon>
        <taxon>Candidatus Korobacteraceae</taxon>
        <taxon>Candidatus Sulfotelmatobacter</taxon>
    </lineage>
</organism>
<feature type="transmembrane region" description="Helical" evidence="1">
    <location>
        <begin position="351"/>
        <end position="371"/>
    </location>
</feature>
<keyword evidence="1" id="KW-0472">Membrane</keyword>
<reference evidence="3" key="1">
    <citation type="submission" date="2018-02" db="EMBL/GenBank/DDBJ databases">
        <authorList>
            <person name="Hausmann B."/>
        </authorList>
    </citation>
    <scope>NUCLEOTIDE SEQUENCE [LARGE SCALE GENOMIC DNA]</scope>
    <source>
        <strain evidence="3">Peat soil MAG SbA1</strain>
    </source>
</reference>
<dbReference type="Pfam" id="PF06123">
    <property type="entry name" value="CreD"/>
    <property type="match status" value="2"/>
</dbReference>
<feature type="transmembrane region" description="Helical" evidence="1">
    <location>
        <begin position="377"/>
        <end position="395"/>
    </location>
</feature>
<keyword evidence="1" id="KW-0812">Transmembrane</keyword>
<evidence type="ECO:0000313" key="3">
    <source>
        <dbReference type="Proteomes" id="UP000238701"/>
    </source>
</evidence>
<name>A0A2U3KS31_9BACT</name>
<sequence>MLRQILALAFIFVCTTIAWVILGATIFSRTYGSNQQLQDHVASTWGSEQQQLPPTAHYTVTETKRTTTLENGKAVEHTENVQHHIPLALESSRIRVNFHLDPRQKGLLWYSTYGVDFAADYTFHNSTSQAQNVAFRLKFPAQKALYDGLQMKISDQPVSLTTDNEGTFGRADVPAGADANLHVAYRSQGLDSWRYQLGDGIAQARNFSLVMHTNFRDIDFADDTLSPTSKLLVPGGWELTWQYSNLVSGFQIGMTMPQKLQPGPLAGEISYAAPVSLFFFFFLIFIITTLRNIDLHPMNYFFLATAFFAFHLLLAYLVDHISIHAAMVIASVVSVGLVVSYLRLVVGMRFAALEAGTAQLIYLVLFSYAFFWKGFTGLSITVIAIITLFVVMQATGRIKWSEQLAARAAALRLNPR</sequence>
<dbReference type="Proteomes" id="UP000238701">
    <property type="component" value="Unassembled WGS sequence"/>
</dbReference>
<accession>A0A2U3KS31</accession>
<feature type="transmembrane region" description="Helical" evidence="1">
    <location>
        <begin position="324"/>
        <end position="344"/>
    </location>
</feature>
<proteinExistence type="predicted"/>
<protein>
    <submittedName>
        <fullName evidence="2">Putative Inner membrane protein CreD</fullName>
    </submittedName>
</protein>
<dbReference type="AlphaFoldDB" id="A0A2U3KS31"/>
<feature type="transmembrane region" description="Helical" evidence="1">
    <location>
        <begin position="269"/>
        <end position="288"/>
    </location>
</feature>
<gene>
    <name evidence="2" type="ORF">SBA1_460048</name>
</gene>